<evidence type="ECO:0000256" key="8">
    <source>
        <dbReference type="RuleBase" id="RU362116"/>
    </source>
</evidence>
<feature type="domain" description="Flagellar basal-body/hook protein C-terminal" evidence="10">
    <location>
        <begin position="215"/>
        <end position="258"/>
    </location>
</feature>
<evidence type="ECO:0000259" key="10">
    <source>
        <dbReference type="Pfam" id="PF06429"/>
    </source>
</evidence>
<evidence type="ECO:0000256" key="7">
    <source>
        <dbReference type="NCBIfam" id="TIGR02488"/>
    </source>
</evidence>
<keyword evidence="12" id="KW-0282">Flagellum</keyword>
<keyword evidence="4 8" id="KW-0975">Bacterial flagellum</keyword>
<evidence type="ECO:0000256" key="2">
    <source>
        <dbReference type="ARBA" id="ARBA00009677"/>
    </source>
</evidence>
<evidence type="ECO:0000256" key="5">
    <source>
        <dbReference type="ARBA" id="ARBA00025933"/>
    </source>
</evidence>
<dbReference type="EMBL" id="AP027142">
    <property type="protein sequence ID" value="BDV33000.1"/>
    <property type="molecule type" value="Genomic_DNA"/>
</dbReference>
<dbReference type="PANTHER" id="PTHR30435">
    <property type="entry name" value="FLAGELLAR PROTEIN"/>
    <property type="match status" value="1"/>
</dbReference>
<keyword evidence="12" id="KW-0966">Cell projection</keyword>
<protein>
    <recommendedName>
        <fullName evidence="3 7">Flagellar basal-body rod protein FlgG</fullName>
    </recommendedName>
    <alternativeName>
        <fullName evidence="6 8">Distal rod protein</fullName>
    </alternativeName>
</protein>
<dbReference type="Pfam" id="PF22692">
    <property type="entry name" value="LlgE_F_G_D1"/>
    <property type="match status" value="1"/>
</dbReference>
<accession>A0ABM8E557</accession>
<comment type="subcellular location">
    <subcellularLocation>
        <location evidence="1 8">Bacterial flagellum basal body</location>
    </subcellularLocation>
</comment>
<evidence type="ECO:0000259" key="11">
    <source>
        <dbReference type="Pfam" id="PF22692"/>
    </source>
</evidence>
<dbReference type="InterPro" id="IPR053967">
    <property type="entry name" value="LlgE_F_G-like_D1"/>
</dbReference>
<comment type="subunit">
    <text evidence="5 8">The basal body constitutes a major portion of the flagellar organelle and consists of four rings (L,P,S, and M) mounted on a central rod. The rod consists of about 26 subunits of FlgG in the distal portion, and FlgB, FlgC and FlgF are thought to build up the proximal portion of the rod with about 6 subunits each.</text>
</comment>
<reference evidence="12 13" key="1">
    <citation type="journal article" date="2023" name="Int. J. Syst. Evol. Microbiol.">
        <title>Methylocystis iwaonis sp. nov., a type II methane-oxidizing bacterium from surface soil of a rice paddy field in Japan, and emended description of the genus Methylocystis (ex Whittenbury et al. 1970) Bowman et al. 1993.</title>
        <authorList>
            <person name="Kaise H."/>
            <person name="Sawadogo J.B."/>
            <person name="Alam M.S."/>
            <person name="Ueno C."/>
            <person name="Dianou D."/>
            <person name="Shinjo R."/>
            <person name="Asakawa S."/>
        </authorList>
    </citation>
    <scope>NUCLEOTIDE SEQUENCE [LARGE SCALE GENOMIC DNA]</scope>
    <source>
        <strain evidence="12 13">SS37A-Re</strain>
    </source>
</reference>
<dbReference type="InterPro" id="IPR020013">
    <property type="entry name" value="Flagellar_FlgE/F/G"/>
</dbReference>
<dbReference type="InterPro" id="IPR001444">
    <property type="entry name" value="Flag_bb_rod_N"/>
</dbReference>
<dbReference type="PANTHER" id="PTHR30435:SF19">
    <property type="entry name" value="FLAGELLAR BASAL-BODY ROD PROTEIN FLGG"/>
    <property type="match status" value="1"/>
</dbReference>
<dbReference type="RefSeq" id="WP_281930300.1">
    <property type="nucleotide sequence ID" value="NZ_AP027142.1"/>
</dbReference>
<dbReference type="InterPro" id="IPR012834">
    <property type="entry name" value="FlgG_G_neg"/>
</dbReference>
<dbReference type="InterPro" id="IPR010930">
    <property type="entry name" value="Flg_bb/hook_C_dom"/>
</dbReference>
<dbReference type="InterPro" id="IPR037925">
    <property type="entry name" value="FlgE/F/G-like"/>
</dbReference>
<dbReference type="Pfam" id="PF00460">
    <property type="entry name" value="Flg_bb_rod"/>
    <property type="match status" value="1"/>
</dbReference>
<feature type="domain" description="Flagellar hook protein FlgE/F/G-like D1" evidence="11">
    <location>
        <begin position="96"/>
        <end position="159"/>
    </location>
</feature>
<evidence type="ECO:0000313" key="12">
    <source>
        <dbReference type="EMBL" id="BDV33000.1"/>
    </source>
</evidence>
<comment type="similarity">
    <text evidence="2 8">Belongs to the flagella basal body rod proteins family.</text>
</comment>
<evidence type="ECO:0000313" key="13">
    <source>
        <dbReference type="Proteomes" id="UP001317629"/>
    </source>
</evidence>
<dbReference type="InterPro" id="IPR019776">
    <property type="entry name" value="Flagellar_basal_body_rod_CS"/>
</dbReference>
<keyword evidence="12" id="KW-0969">Cilium</keyword>
<feature type="domain" description="Flagellar basal body rod protein N-terminal" evidence="9">
    <location>
        <begin position="5"/>
        <end position="34"/>
    </location>
</feature>
<evidence type="ECO:0000259" key="9">
    <source>
        <dbReference type="Pfam" id="PF00460"/>
    </source>
</evidence>
<sequence>MRALAIAATGMSAQQQNIEVISNNIANINTTAFKRSRAEFTDLLYQAERLQGVSNRGRDAIVPQGSQTGLGVRLAAIRSLEMQGPLSQTGNSYDLAINGSGWFQITGPNNEILYSRSGSYSTNANSQLVTVDGYLLSPTITIPNNAVSVSVSQSGLVTAVIAGQTAPQQLGQLTTATFPNDAGLEALGGNLFRETAASGTPVVGVPGDIGYGVIAQGYVESSNVDPVKELVSMISAQRAFELNSKVIQTVDDMAGTITKGIR</sequence>
<evidence type="ECO:0000256" key="4">
    <source>
        <dbReference type="ARBA" id="ARBA00023143"/>
    </source>
</evidence>
<dbReference type="SUPFAM" id="SSF117143">
    <property type="entry name" value="Flagellar hook protein flgE"/>
    <property type="match status" value="1"/>
</dbReference>
<evidence type="ECO:0000256" key="3">
    <source>
        <dbReference type="ARBA" id="ARBA00017948"/>
    </source>
</evidence>
<organism evidence="12 13">
    <name type="scientific">Methylocystis iwaonis</name>
    <dbReference type="NCBI Taxonomy" id="2885079"/>
    <lineage>
        <taxon>Bacteria</taxon>
        <taxon>Pseudomonadati</taxon>
        <taxon>Pseudomonadota</taxon>
        <taxon>Alphaproteobacteria</taxon>
        <taxon>Hyphomicrobiales</taxon>
        <taxon>Methylocystaceae</taxon>
        <taxon>Methylocystis</taxon>
    </lineage>
</organism>
<dbReference type="PROSITE" id="PS00588">
    <property type="entry name" value="FLAGELLA_BB_ROD"/>
    <property type="match status" value="1"/>
</dbReference>
<dbReference type="NCBIfam" id="TIGR02488">
    <property type="entry name" value="flgG_G_neg"/>
    <property type="match status" value="1"/>
</dbReference>
<proteinExistence type="inferred from homology"/>
<dbReference type="NCBIfam" id="TIGR03506">
    <property type="entry name" value="FlgEFG_subfam"/>
    <property type="match status" value="2"/>
</dbReference>
<name>A0ABM8E557_9HYPH</name>
<keyword evidence="13" id="KW-1185">Reference proteome</keyword>
<evidence type="ECO:0000256" key="1">
    <source>
        <dbReference type="ARBA" id="ARBA00004117"/>
    </source>
</evidence>
<dbReference type="Proteomes" id="UP001317629">
    <property type="component" value="Chromosome"/>
</dbReference>
<gene>
    <name evidence="12" type="primary">flgG</name>
    <name evidence="12" type="ORF">SS37A_05290</name>
</gene>
<dbReference type="Pfam" id="PF06429">
    <property type="entry name" value="Flg_bbr_C"/>
    <property type="match status" value="1"/>
</dbReference>
<evidence type="ECO:0000256" key="6">
    <source>
        <dbReference type="ARBA" id="ARBA00032912"/>
    </source>
</evidence>